<evidence type="ECO:0000256" key="3">
    <source>
        <dbReference type="ARBA" id="ARBA00022840"/>
    </source>
</evidence>
<dbReference type="GO" id="GO:0016887">
    <property type="term" value="F:ATP hydrolysis activity"/>
    <property type="evidence" value="ECO:0007669"/>
    <property type="project" value="InterPro"/>
</dbReference>
<dbReference type="AlphaFoldDB" id="A0A1B9B6L2"/>
<dbReference type="PANTHER" id="PTHR45772">
    <property type="entry name" value="CONSERVED COMPONENT OF ABC TRANSPORTER FOR NATURAL AMINO ACIDS-RELATED"/>
    <property type="match status" value="1"/>
</dbReference>
<dbReference type="GO" id="GO:0005886">
    <property type="term" value="C:plasma membrane"/>
    <property type="evidence" value="ECO:0007669"/>
    <property type="project" value="TreeGrafter"/>
</dbReference>
<dbReference type="CDD" id="cd03219">
    <property type="entry name" value="ABC_Mj1267_LivG_branched"/>
    <property type="match status" value="1"/>
</dbReference>
<proteinExistence type="predicted"/>
<organism evidence="5 6">
    <name type="scientific">Pseudobacillus wudalianchiensis</name>
    <dbReference type="NCBI Taxonomy" id="1743143"/>
    <lineage>
        <taxon>Bacteria</taxon>
        <taxon>Bacillati</taxon>
        <taxon>Bacillota</taxon>
        <taxon>Bacilli</taxon>
        <taxon>Bacillales</taxon>
        <taxon>Bacillaceae</taxon>
        <taxon>Pseudobacillus</taxon>
    </lineage>
</organism>
<evidence type="ECO:0000256" key="2">
    <source>
        <dbReference type="ARBA" id="ARBA00022741"/>
    </source>
</evidence>
<dbReference type="SUPFAM" id="SSF52540">
    <property type="entry name" value="P-loop containing nucleoside triphosphate hydrolases"/>
    <property type="match status" value="1"/>
</dbReference>
<evidence type="ECO:0000313" key="6">
    <source>
        <dbReference type="Proteomes" id="UP000092578"/>
    </source>
</evidence>
<dbReference type="PANTHER" id="PTHR45772:SF9">
    <property type="entry name" value="CONSERVED COMPONENT OF ABC TRANSPORTER FOR NATURAL AMINO ACIDS"/>
    <property type="match status" value="1"/>
</dbReference>
<feature type="domain" description="ABC transporter" evidence="4">
    <location>
        <begin position="7"/>
        <end position="250"/>
    </location>
</feature>
<keyword evidence="3 5" id="KW-0067">ATP-binding</keyword>
<dbReference type="Gene3D" id="3.40.50.300">
    <property type="entry name" value="P-loop containing nucleotide triphosphate hydrolases"/>
    <property type="match status" value="1"/>
</dbReference>
<keyword evidence="2" id="KW-0547">Nucleotide-binding</keyword>
<name>A0A1B9B6L2_9BACI</name>
<dbReference type="InterPro" id="IPR003439">
    <property type="entry name" value="ABC_transporter-like_ATP-bd"/>
</dbReference>
<evidence type="ECO:0000259" key="4">
    <source>
        <dbReference type="PROSITE" id="PS50893"/>
    </source>
</evidence>
<dbReference type="EMBL" id="MAYT01000006">
    <property type="protein sequence ID" value="OCA91736.1"/>
    <property type="molecule type" value="Genomic_DNA"/>
</dbReference>
<keyword evidence="6" id="KW-1185">Reference proteome</keyword>
<dbReference type="SMART" id="SM00382">
    <property type="entry name" value="AAA"/>
    <property type="match status" value="1"/>
</dbReference>
<accession>A0A1B9B6L2</accession>
<dbReference type="RefSeq" id="WP_065409855.1">
    <property type="nucleotide sequence ID" value="NZ_MAYT01000006.1"/>
</dbReference>
<dbReference type="InterPro" id="IPR051120">
    <property type="entry name" value="ABC_AA/LPS_Transport"/>
</dbReference>
<sequence length="256" mass="29072">MRTDHILTISRVGKSFGGLHILKDISLEVKKGERIGIIGPNGAGKTTFFNLLTGDLEPSVGEIYHDGHNITKQPNYKRARNGIVRTFQKNNLLNELTVLENLLLVLQRKQGFGKVWYQLRNIKKYPRLYEEADELLKKWGLFYQRNAVIKNLSYGEQRQIEILLGVAMEPSILLLDEPTAGMSQSETDYIVNLLYKLPRDLTLMIIEHDLDIVFGLADRMVVLYDGGVLAEGEPEKVRADERVNKIYIGSGDELVC</sequence>
<reference evidence="6" key="1">
    <citation type="submission" date="2016-05" db="EMBL/GenBank/DDBJ databases">
        <authorList>
            <person name="Liu B."/>
            <person name="Wang J."/>
            <person name="Zhu Y."/>
            <person name="Liu G."/>
            <person name="Chen Q."/>
            <person name="Chen Z."/>
            <person name="Lan J."/>
            <person name="Che J."/>
            <person name="Ge C."/>
            <person name="Shi H."/>
            <person name="Pan Z."/>
            <person name="Liu X."/>
        </authorList>
    </citation>
    <scope>NUCLEOTIDE SEQUENCE [LARGE SCALE GENOMIC DNA]</scope>
    <source>
        <strain evidence="6">FJAT-27215</strain>
    </source>
</reference>
<dbReference type="InterPro" id="IPR027417">
    <property type="entry name" value="P-loop_NTPase"/>
</dbReference>
<gene>
    <name evidence="5" type="ORF">A8F95_20185</name>
</gene>
<comment type="caution">
    <text evidence="5">The sequence shown here is derived from an EMBL/GenBank/DDBJ whole genome shotgun (WGS) entry which is preliminary data.</text>
</comment>
<dbReference type="InterPro" id="IPR003593">
    <property type="entry name" value="AAA+_ATPase"/>
</dbReference>
<evidence type="ECO:0000313" key="5">
    <source>
        <dbReference type="EMBL" id="OCA91736.1"/>
    </source>
</evidence>
<dbReference type="PROSITE" id="PS50893">
    <property type="entry name" value="ABC_TRANSPORTER_2"/>
    <property type="match status" value="1"/>
</dbReference>
<evidence type="ECO:0000256" key="1">
    <source>
        <dbReference type="ARBA" id="ARBA00022448"/>
    </source>
</evidence>
<keyword evidence="1" id="KW-0813">Transport</keyword>
<dbReference type="GO" id="GO:0005524">
    <property type="term" value="F:ATP binding"/>
    <property type="evidence" value="ECO:0007669"/>
    <property type="project" value="UniProtKB-KW"/>
</dbReference>
<dbReference type="Pfam" id="PF00005">
    <property type="entry name" value="ABC_tran"/>
    <property type="match status" value="1"/>
</dbReference>
<protein>
    <submittedName>
        <fullName evidence="5">ABC transporter ATP-binding protein</fullName>
    </submittedName>
</protein>
<dbReference type="Proteomes" id="UP000092578">
    <property type="component" value="Unassembled WGS sequence"/>
</dbReference>